<dbReference type="Proteomes" id="UP001320898">
    <property type="component" value="Unassembled WGS sequence"/>
</dbReference>
<dbReference type="PROSITE" id="PS50893">
    <property type="entry name" value="ABC_TRANSPORTER_2"/>
    <property type="match status" value="1"/>
</dbReference>
<accession>A0AAW5R0Q0</accession>
<evidence type="ECO:0000259" key="4">
    <source>
        <dbReference type="PROSITE" id="PS50893"/>
    </source>
</evidence>
<dbReference type="GO" id="GO:0016887">
    <property type="term" value="F:ATP hydrolysis activity"/>
    <property type="evidence" value="ECO:0007669"/>
    <property type="project" value="InterPro"/>
</dbReference>
<evidence type="ECO:0000256" key="1">
    <source>
        <dbReference type="ARBA" id="ARBA00022448"/>
    </source>
</evidence>
<dbReference type="GO" id="GO:0005524">
    <property type="term" value="F:ATP binding"/>
    <property type="evidence" value="ECO:0007669"/>
    <property type="project" value="UniProtKB-KW"/>
</dbReference>
<dbReference type="SUPFAM" id="SSF52540">
    <property type="entry name" value="P-loop containing nucleoside triphosphate hydrolases"/>
    <property type="match status" value="1"/>
</dbReference>
<dbReference type="EMBL" id="JALIDZ010000005">
    <property type="protein sequence ID" value="MCT8972719.1"/>
    <property type="molecule type" value="Genomic_DNA"/>
</dbReference>
<dbReference type="Pfam" id="PF00005">
    <property type="entry name" value="ABC_tran"/>
    <property type="match status" value="1"/>
</dbReference>
<name>A0AAW5R0Q0_9HYPH</name>
<protein>
    <submittedName>
        <fullName evidence="5">ATP-binding cassette domain-containing protein</fullName>
    </submittedName>
</protein>
<keyword evidence="6" id="KW-1185">Reference proteome</keyword>
<dbReference type="RefSeq" id="WP_261616295.1">
    <property type="nucleotide sequence ID" value="NZ_JALIDZ010000005.1"/>
</dbReference>
<evidence type="ECO:0000256" key="3">
    <source>
        <dbReference type="ARBA" id="ARBA00022840"/>
    </source>
</evidence>
<gene>
    <name evidence="5" type="ORF">MUB46_12710</name>
</gene>
<evidence type="ECO:0000256" key="2">
    <source>
        <dbReference type="ARBA" id="ARBA00022741"/>
    </source>
</evidence>
<keyword evidence="3 5" id="KW-0067">ATP-binding</keyword>
<dbReference type="InterPro" id="IPR003439">
    <property type="entry name" value="ABC_transporter-like_ATP-bd"/>
</dbReference>
<organism evidence="5 6">
    <name type="scientific">Microbaculum marinisediminis</name>
    <dbReference type="NCBI Taxonomy" id="2931392"/>
    <lineage>
        <taxon>Bacteria</taxon>
        <taxon>Pseudomonadati</taxon>
        <taxon>Pseudomonadota</taxon>
        <taxon>Alphaproteobacteria</taxon>
        <taxon>Hyphomicrobiales</taxon>
        <taxon>Tepidamorphaceae</taxon>
        <taxon>Microbaculum</taxon>
    </lineage>
</organism>
<keyword evidence="1" id="KW-0813">Transport</keyword>
<feature type="domain" description="ABC transporter" evidence="4">
    <location>
        <begin position="17"/>
        <end position="252"/>
    </location>
</feature>
<keyword evidence="2" id="KW-0547">Nucleotide-binding</keyword>
<sequence>MNKPAPNTATRHDDHLMSLDRVHRTFGALRALDDVSFDIRRGEVLGVAGPNGAGKTTLMNICTGALPITSGQIVFEGHRVDRMPPYRRCQMGIARTFQIPHIFSSMSVRENVALGADFGQGPRAHGDHDTHISNVLEITGLSNQANAPVTAANLITRKRIMLAAALATRPRVIFLDEPMAGLNHDEVESFVELFRDLHNALDLTLVIVEHKIRALAALSQRILILNFGSVLTIDTPEKVLADKAVIDIYLGTQNLA</sequence>
<dbReference type="Gene3D" id="3.40.50.300">
    <property type="entry name" value="P-loop containing nucleotide triphosphate hydrolases"/>
    <property type="match status" value="1"/>
</dbReference>
<dbReference type="SMART" id="SM00382">
    <property type="entry name" value="AAA"/>
    <property type="match status" value="1"/>
</dbReference>
<dbReference type="InterPro" id="IPR051120">
    <property type="entry name" value="ABC_AA/LPS_Transport"/>
</dbReference>
<comment type="caution">
    <text evidence="5">The sequence shown here is derived from an EMBL/GenBank/DDBJ whole genome shotgun (WGS) entry which is preliminary data.</text>
</comment>
<dbReference type="AlphaFoldDB" id="A0AAW5R0Q0"/>
<evidence type="ECO:0000313" key="6">
    <source>
        <dbReference type="Proteomes" id="UP001320898"/>
    </source>
</evidence>
<dbReference type="InterPro" id="IPR027417">
    <property type="entry name" value="P-loop_NTPase"/>
</dbReference>
<dbReference type="PANTHER" id="PTHR45772:SF8">
    <property type="entry name" value="HIGH-AFFINITY BRANCHED-CHAIN AMINO ACID TRANSPORT ATP-BINDING PROTEIN"/>
    <property type="match status" value="1"/>
</dbReference>
<dbReference type="InterPro" id="IPR003593">
    <property type="entry name" value="AAA+_ATPase"/>
</dbReference>
<dbReference type="PANTHER" id="PTHR45772">
    <property type="entry name" value="CONSERVED COMPONENT OF ABC TRANSPORTER FOR NATURAL AMINO ACIDS-RELATED"/>
    <property type="match status" value="1"/>
</dbReference>
<evidence type="ECO:0000313" key="5">
    <source>
        <dbReference type="EMBL" id="MCT8972719.1"/>
    </source>
</evidence>
<reference evidence="5 6" key="1">
    <citation type="submission" date="2022-04" db="EMBL/GenBank/DDBJ databases">
        <authorList>
            <person name="Ye Y.-Q."/>
            <person name="Du Z.-J."/>
        </authorList>
    </citation>
    <scope>NUCLEOTIDE SEQUENCE [LARGE SCALE GENOMIC DNA]</scope>
    <source>
        <strain evidence="5 6">A6E488</strain>
    </source>
</reference>
<dbReference type="GO" id="GO:0005886">
    <property type="term" value="C:plasma membrane"/>
    <property type="evidence" value="ECO:0007669"/>
    <property type="project" value="TreeGrafter"/>
</dbReference>
<proteinExistence type="predicted"/>